<dbReference type="SUPFAM" id="SSF51182">
    <property type="entry name" value="RmlC-like cupins"/>
    <property type="match status" value="1"/>
</dbReference>
<organism evidence="1 2">
    <name type="scientific">Pseudomonas putida</name>
    <name type="common">Arthrobacter siderocapsulatus</name>
    <dbReference type="NCBI Taxonomy" id="303"/>
    <lineage>
        <taxon>Bacteria</taxon>
        <taxon>Pseudomonadati</taxon>
        <taxon>Pseudomonadota</taxon>
        <taxon>Gammaproteobacteria</taxon>
        <taxon>Pseudomonadales</taxon>
        <taxon>Pseudomonadaceae</taxon>
        <taxon>Pseudomonas</taxon>
    </lineage>
</organism>
<dbReference type="PANTHER" id="PTHR36114">
    <property type="entry name" value="16.7 KDA PROTEIN IN WHIE LOCUS"/>
    <property type="match status" value="1"/>
</dbReference>
<name>A0A1X1A8T4_PSEPU</name>
<evidence type="ECO:0000313" key="2">
    <source>
        <dbReference type="Proteomes" id="UP000237378"/>
    </source>
</evidence>
<dbReference type="Proteomes" id="UP000237378">
    <property type="component" value="Unassembled WGS sequence"/>
</dbReference>
<sequence>MINTLDSINLRNELDTLTEYWKPRVLGRVNNQFVKIAKLKGEFVWHAHEHEDEMFSVIYGTLCIQLEDRTIVLNAGEFCIIPKRVRHKPIAEDECAVMLIETDTTLHTGGERSPLTVSIDDQLYPA</sequence>
<dbReference type="InterPro" id="IPR013096">
    <property type="entry name" value="Cupin_2"/>
</dbReference>
<accession>A0A1X1A8T4</accession>
<proteinExistence type="predicted"/>
<dbReference type="RefSeq" id="WP_021782909.1">
    <property type="nucleotide sequence ID" value="NZ_CP142110.1"/>
</dbReference>
<reference evidence="1 2" key="1">
    <citation type="submission" date="2016-08" db="EMBL/GenBank/DDBJ databases">
        <authorList>
            <person name="Seilhamer J.J."/>
        </authorList>
    </citation>
    <scope>NUCLEOTIDE SEQUENCE [LARGE SCALE GENOMIC DNA]</scope>
    <source>
        <strain evidence="1 2">KH-18-2</strain>
    </source>
</reference>
<dbReference type="Pfam" id="PF07883">
    <property type="entry name" value="Cupin_2"/>
    <property type="match status" value="1"/>
</dbReference>
<gene>
    <name evidence="1" type="ORF">BGP82_13365</name>
</gene>
<reference evidence="1 2" key="2">
    <citation type="submission" date="2018-03" db="EMBL/GenBank/DDBJ databases">
        <title>Draft genome of Pseudomonas putida strain KH-18-2.</title>
        <authorList>
            <person name="Yoshizawa S."/>
            <person name="Khan N.H."/>
            <person name="Nishimura M."/>
            <person name="Chiura H.X."/>
            <person name="Ogura Y."/>
            <person name="Hayashi T."/>
            <person name="Kogure K."/>
        </authorList>
    </citation>
    <scope>NUCLEOTIDE SEQUENCE [LARGE SCALE GENOMIC DNA]</scope>
    <source>
        <strain evidence="1 2">KH-18-2</strain>
    </source>
</reference>
<dbReference type="AlphaFoldDB" id="A0A1X1A8T4"/>
<dbReference type="PANTHER" id="PTHR36114:SF1">
    <property type="entry name" value="16.7 KDA PROTEIN IN WHIE LOCUS"/>
    <property type="match status" value="1"/>
</dbReference>
<dbReference type="EMBL" id="MING01000083">
    <property type="protein sequence ID" value="POG02324.1"/>
    <property type="molecule type" value="Genomic_DNA"/>
</dbReference>
<protein>
    <submittedName>
        <fullName evidence="1">Cupin</fullName>
    </submittedName>
</protein>
<dbReference type="InterPro" id="IPR011051">
    <property type="entry name" value="RmlC_Cupin_sf"/>
</dbReference>
<dbReference type="InterPro" id="IPR052044">
    <property type="entry name" value="PKS_Associated_Protein"/>
</dbReference>
<dbReference type="Gene3D" id="2.60.120.10">
    <property type="entry name" value="Jelly Rolls"/>
    <property type="match status" value="1"/>
</dbReference>
<dbReference type="CDD" id="cd02226">
    <property type="entry name" value="cupin_YdbB-like"/>
    <property type="match status" value="1"/>
</dbReference>
<dbReference type="InterPro" id="IPR014710">
    <property type="entry name" value="RmlC-like_jellyroll"/>
</dbReference>
<evidence type="ECO:0000313" key="1">
    <source>
        <dbReference type="EMBL" id="POG02324.1"/>
    </source>
</evidence>
<comment type="caution">
    <text evidence="1">The sequence shown here is derived from an EMBL/GenBank/DDBJ whole genome shotgun (WGS) entry which is preliminary data.</text>
</comment>